<gene>
    <name evidence="1" type="ORF">MLE19_21320</name>
</gene>
<proteinExistence type="predicted"/>
<organism evidence="1 2">
    <name type="scientific">Vreelandella neptunia</name>
    <dbReference type="NCBI Taxonomy" id="115551"/>
    <lineage>
        <taxon>Bacteria</taxon>
        <taxon>Pseudomonadati</taxon>
        <taxon>Pseudomonadota</taxon>
        <taxon>Gammaproteobacteria</taxon>
        <taxon>Oceanospirillales</taxon>
        <taxon>Halomonadaceae</taxon>
        <taxon>Vreelandella</taxon>
    </lineage>
</organism>
<reference evidence="1 2" key="1">
    <citation type="submission" date="2022-03" db="EMBL/GenBank/DDBJ databases">
        <title>Genomic signatures underlying metal tolerance in selected Arctic bacterial isolates.</title>
        <authorList>
            <person name="Thomas F.A."/>
            <person name="Venkatachalam S."/>
            <person name="Krishnan K.P."/>
        </authorList>
    </citation>
    <scope>NUCLEOTIDE SEQUENCE [LARGE SCALE GENOMIC DNA]</scope>
    <source>
        <strain evidence="1 2">HM116</strain>
    </source>
</reference>
<name>A0ABS9SCL9_9GAMM</name>
<dbReference type="Proteomes" id="UP001320609">
    <property type="component" value="Unassembled WGS sequence"/>
</dbReference>
<keyword evidence="2" id="KW-1185">Reference proteome</keyword>
<comment type="caution">
    <text evidence="1">The sequence shown here is derived from an EMBL/GenBank/DDBJ whole genome shotgun (WGS) entry which is preliminary data.</text>
</comment>
<evidence type="ECO:0000313" key="2">
    <source>
        <dbReference type="Proteomes" id="UP001320609"/>
    </source>
</evidence>
<evidence type="ECO:0000313" key="1">
    <source>
        <dbReference type="EMBL" id="MCH4813866.1"/>
    </source>
</evidence>
<protein>
    <submittedName>
        <fullName evidence="1">DUF1403 family protein</fullName>
    </submittedName>
</protein>
<dbReference type="InterPro" id="IPR009843">
    <property type="entry name" value="DUF1403"/>
</dbReference>
<dbReference type="Pfam" id="PF07183">
    <property type="entry name" value="DUF1403"/>
    <property type="match status" value="1"/>
</dbReference>
<accession>A0ABS9SCL9</accession>
<sequence>MTYARADAAYDITTLPGLPAWVASARGETLEYVAFVSGAALNHLHLVLRREAVSQSLLRNRLALRAAAACVGLKGRPERAGALRNAVHLLRSGDLPGPAG</sequence>
<dbReference type="EMBL" id="JAKVTW010000026">
    <property type="protein sequence ID" value="MCH4813866.1"/>
    <property type="molecule type" value="Genomic_DNA"/>
</dbReference>